<dbReference type="PROSITE" id="PS00107">
    <property type="entry name" value="PROTEIN_KINASE_ATP"/>
    <property type="match status" value="1"/>
</dbReference>
<dbReference type="AlphaFoldDB" id="A0A542UP65"/>
<organism evidence="8 9">
    <name type="scientific">Streptomyces puniciscabiei</name>
    <dbReference type="NCBI Taxonomy" id="164348"/>
    <lineage>
        <taxon>Bacteria</taxon>
        <taxon>Bacillati</taxon>
        <taxon>Actinomycetota</taxon>
        <taxon>Actinomycetes</taxon>
        <taxon>Kitasatosporales</taxon>
        <taxon>Streptomycetaceae</taxon>
        <taxon>Streptomyces</taxon>
    </lineage>
</organism>
<dbReference type="InterPro" id="IPR008271">
    <property type="entry name" value="Ser/Thr_kinase_AS"/>
</dbReference>
<feature type="compositionally biased region" description="Low complexity" evidence="6">
    <location>
        <begin position="359"/>
        <end position="375"/>
    </location>
</feature>
<dbReference type="PROSITE" id="PS00108">
    <property type="entry name" value="PROTEIN_KINASE_ST"/>
    <property type="match status" value="1"/>
</dbReference>
<evidence type="ECO:0000256" key="2">
    <source>
        <dbReference type="ARBA" id="ARBA00022741"/>
    </source>
</evidence>
<dbReference type="Gene3D" id="3.30.200.20">
    <property type="entry name" value="Phosphorylase Kinase, domain 1"/>
    <property type="match status" value="1"/>
</dbReference>
<dbReference type="Proteomes" id="UP000318103">
    <property type="component" value="Unassembled WGS sequence"/>
</dbReference>
<dbReference type="EMBL" id="VFNX01000001">
    <property type="protein sequence ID" value="TQL00881.1"/>
    <property type="molecule type" value="Genomic_DNA"/>
</dbReference>
<dbReference type="Pfam" id="PF00069">
    <property type="entry name" value="Pkinase"/>
    <property type="match status" value="1"/>
</dbReference>
<dbReference type="InterPro" id="IPR017441">
    <property type="entry name" value="Protein_kinase_ATP_BS"/>
</dbReference>
<dbReference type="CDD" id="cd14014">
    <property type="entry name" value="STKc_PknB_like"/>
    <property type="match status" value="1"/>
</dbReference>
<evidence type="ECO:0000256" key="4">
    <source>
        <dbReference type="ARBA" id="ARBA00022840"/>
    </source>
</evidence>
<keyword evidence="3 8" id="KW-0418">Kinase</keyword>
<feature type="region of interest" description="Disordered" evidence="6">
    <location>
        <begin position="1"/>
        <end position="22"/>
    </location>
</feature>
<evidence type="ECO:0000256" key="6">
    <source>
        <dbReference type="SAM" id="MobiDB-lite"/>
    </source>
</evidence>
<name>A0A542UP65_9ACTN</name>
<accession>A0A542UP65</accession>
<evidence type="ECO:0000256" key="1">
    <source>
        <dbReference type="ARBA" id="ARBA00022679"/>
    </source>
</evidence>
<feature type="compositionally biased region" description="Polar residues" evidence="6">
    <location>
        <begin position="380"/>
        <end position="396"/>
    </location>
</feature>
<dbReference type="SUPFAM" id="SSF56112">
    <property type="entry name" value="Protein kinase-like (PK-like)"/>
    <property type="match status" value="1"/>
</dbReference>
<dbReference type="GO" id="GO:0005524">
    <property type="term" value="F:ATP binding"/>
    <property type="evidence" value="ECO:0007669"/>
    <property type="project" value="UniProtKB-UniRule"/>
</dbReference>
<keyword evidence="2 5" id="KW-0547">Nucleotide-binding</keyword>
<evidence type="ECO:0000256" key="3">
    <source>
        <dbReference type="ARBA" id="ARBA00022777"/>
    </source>
</evidence>
<evidence type="ECO:0000313" key="8">
    <source>
        <dbReference type="EMBL" id="TQL00881.1"/>
    </source>
</evidence>
<feature type="domain" description="Protein kinase" evidence="7">
    <location>
        <begin position="24"/>
        <end position="276"/>
    </location>
</feature>
<dbReference type="InterPro" id="IPR011009">
    <property type="entry name" value="Kinase-like_dom_sf"/>
</dbReference>
<dbReference type="PANTHER" id="PTHR43289:SF34">
    <property type="entry name" value="SERINE_THREONINE-PROTEIN KINASE YBDM-RELATED"/>
    <property type="match status" value="1"/>
</dbReference>
<keyword evidence="1" id="KW-0808">Transferase</keyword>
<keyword evidence="8" id="KW-0723">Serine/threonine-protein kinase</keyword>
<reference evidence="8 9" key="1">
    <citation type="submission" date="2019-06" db="EMBL/GenBank/DDBJ databases">
        <title>Sequencing the genomes of 1000 actinobacteria strains.</title>
        <authorList>
            <person name="Klenk H.-P."/>
        </authorList>
    </citation>
    <scope>NUCLEOTIDE SEQUENCE [LARGE SCALE GENOMIC DNA]</scope>
    <source>
        <strain evidence="8 9">DSM 41929</strain>
    </source>
</reference>
<sequence length="689" mass="71865">MSTAGSPGRVQPAHPGDPSRIGPYRIIGRLGVGGMGTVHAGLTADGLRVAVKVIHPAQAEDPEFRARFRREVQLSTRVQGPCLVPLLAADPEATAPWLATAYAPGPTLSQYLTDHGPLTGGNLYAFATGTAEALAAIHAAGVVHRDMKPQNVILTPAGPRVLDFGIARAADGTSVTRTGVMTGTPGWISPEYYRTSTAGPEGDLFAWGALVAHAATGRLPFGAGAPDAVAFRVMSGEPDLDGVPEALLGLVRKALAKAPAERPTAASAAEECARLLAGQATQVLGGAAGAEPTMAGELVTARWHIPAPDDPTWHAPTPPSRRRTLIAVLAAAAVLGAAAGGVVAVGRQGHGAADGKGSPGRATAARAGASTGPRADASPHGNTPTGTPDEATQSPSDPRRIPIPVDPLAGVPDPAFTRAGDESEPTSDEWRASAVASTPQERAVDRAVRAEVTDMLATKDMDFMTPTVTFDRRAQTVMVTGGPVSQIPPEDQEVFARAGEMAACTALARRLKDDPATWAYGRYAVAWKDYDGDPEAEILGFGEATDGCFHRIAGQWQGGEEGIATAGIPSSDRAEIRVADATDKAITAEWNSRIAQGNGLAPFGSADPIDLGFDPVEKAAYVWARDTDEVLVGRAQRSDFQDAVSRTVCPRLTAEYRRNPAWNYTRWSVAVYEANSRVPEFIGSGECLP</sequence>
<evidence type="ECO:0000256" key="5">
    <source>
        <dbReference type="PROSITE-ProRule" id="PRU10141"/>
    </source>
</evidence>
<feature type="region of interest" description="Disordered" evidence="6">
    <location>
        <begin position="350"/>
        <end position="442"/>
    </location>
</feature>
<protein>
    <submittedName>
        <fullName evidence="8">Serine/threonine protein kinase</fullName>
    </submittedName>
</protein>
<dbReference type="PROSITE" id="PS50011">
    <property type="entry name" value="PROTEIN_KINASE_DOM"/>
    <property type="match status" value="1"/>
</dbReference>
<feature type="binding site" evidence="5">
    <location>
        <position position="52"/>
    </location>
    <ligand>
        <name>ATP</name>
        <dbReference type="ChEBI" id="CHEBI:30616"/>
    </ligand>
</feature>
<keyword evidence="4 5" id="KW-0067">ATP-binding</keyword>
<dbReference type="Gene3D" id="1.10.510.10">
    <property type="entry name" value="Transferase(Phosphotransferase) domain 1"/>
    <property type="match status" value="1"/>
</dbReference>
<dbReference type="InterPro" id="IPR000719">
    <property type="entry name" value="Prot_kinase_dom"/>
</dbReference>
<keyword evidence="9" id="KW-1185">Reference proteome</keyword>
<proteinExistence type="predicted"/>
<evidence type="ECO:0000259" key="7">
    <source>
        <dbReference type="PROSITE" id="PS50011"/>
    </source>
</evidence>
<comment type="caution">
    <text evidence="8">The sequence shown here is derived from an EMBL/GenBank/DDBJ whole genome shotgun (WGS) entry which is preliminary data.</text>
</comment>
<dbReference type="GO" id="GO:0004674">
    <property type="term" value="F:protein serine/threonine kinase activity"/>
    <property type="evidence" value="ECO:0007669"/>
    <property type="project" value="UniProtKB-KW"/>
</dbReference>
<evidence type="ECO:0000313" key="9">
    <source>
        <dbReference type="Proteomes" id="UP000318103"/>
    </source>
</evidence>
<dbReference type="SMART" id="SM00220">
    <property type="entry name" value="S_TKc"/>
    <property type="match status" value="1"/>
</dbReference>
<dbReference type="RefSeq" id="WP_280116575.1">
    <property type="nucleotide sequence ID" value="NZ_VFNX01000001.1"/>
</dbReference>
<dbReference type="PANTHER" id="PTHR43289">
    <property type="entry name" value="MITOGEN-ACTIVATED PROTEIN KINASE KINASE KINASE 20-RELATED"/>
    <property type="match status" value="1"/>
</dbReference>
<gene>
    <name evidence="8" type="ORF">FB563_6015</name>
</gene>